<feature type="transmembrane region" description="Helical" evidence="1">
    <location>
        <begin position="18"/>
        <end position="36"/>
    </location>
</feature>
<keyword evidence="1" id="KW-0812">Transmembrane</keyword>
<sequence>MSEQIELHKLHFATREKLIYFLLASAGAAIGFAITLRDSLPLEWPSILVILAIGVWAVSFWAGIRAIMNINHFVYANAGYLKAQNEVPVGYHPALFEIATEASFDPIQKRISRWQKLQLYGLVLGALFLMIWRVALAYPDFFPAKLLIQFPAFMQ</sequence>
<name>A0A8X8H157_9RHOB</name>
<evidence type="ECO:0000313" key="3">
    <source>
        <dbReference type="Proteomes" id="UP000484076"/>
    </source>
</evidence>
<keyword evidence="1" id="KW-1133">Transmembrane helix</keyword>
<evidence type="ECO:0000256" key="1">
    <source>
        <dbReference type="SAM" id="Phobius"/>
    </source>
</evidence>
<keyword evidence="3" id="KW-1185">Reference proteome</keyword>
<dbReference type="AlphaFoldDB" id="A0A8X8H157"/>
<dbReference type="EMBL" id="WHUT02000002">
    <property type="protein sequence ID" value="NUB43643.1"/>
    <property type="molecule type" value="Genomic_DNA"/>
</dbReference>
<feature type="transmembrane region" description="Helical" evidence="1">
    <location>
        <begin position="42"/>
        <end position="64"/>
    </location>
</feature>
<comment type="caution">
    <text evidence="2">The sequence shown here is derived from an EMBL/GenBank/DDBJ whole genome shotgun (WGS) entry which is preliminary data.</text>
</comment>
<gene>
    <name evidence="2" type="ORF">GEU84_004535</name>
</gene>
<evidence type="ECO:0000313" key="2">
    <source>
        <dbReference type="EMBL" id="NUB43643.1"/>
    </source>
</evidence>
<keyword evidence="1" id="KW-0472">Membrane</keyword>
<protein>
    <submittedName>
        <fullName evidence="2">Uncharacterized protein</fullName>
    </submittedName>
</protein>
<accession>A0A8X8H157</accession>
<reference evidence="2" key="1">
    <citation type="submission" date="2020-05" db="EMBL/GenBank/DDBJ databases">
        <title>Fertoebacter nigrum gen. nov., sp. nov., a new member of the family Rhodobacteraceae.</title>
        <authorList>
            <person name="Szuroczki S."/>
            <person name="Abbaszade G."/>
            <person name="Buni D."/>
            <person name="Schumann P."/>
            <person name="Toth E."/>
        </authorList>
    </citation>
    <scope>NUCLEOTIDE SEQUENCE</scope>
    <source>
        <strain evidence="2">RG-N-1a</strain>
    </source>
</reference>
<organism evidence="2 3">
    <name type="scientific">Fertoeibacter niger</name>
    <dbReference type="NCBI Taxonomy" id="2656921"/>
    <lineage>
        <taxon>Bacteria</taxon>
        <taxon>Pseudomonadati</taxon>
        <taxon>Pseudomonadota</taxon>
        <taxon>Alphaproteobacteria</taxon>
        <taxon>Rhodobacterales</taxon>
        <taxon>Paracoccaceae</taxon>
        <taxon>Fertoeibacter</taxon>
    </lineage>
</organism>
<dbReference type="Proteomes" id="UP000484076">
    <property type="component" value="Unassembled WGS sequence"/>
</dbReference>
<proteinExistence type="predicted"/>
<dbReference type="RefSeq" id="WP_152824295.1">
    <property type="nucleotide sequence ID" value="NZ_WHUT02000002.1"/>
</dbReference>
<feature type="transmembrane region" description="Helical" evidence="1">
    <location>
        <begin position="119"/>
        <end position="138"/>
    </location>
</feature>